<evidence type="ECO:0000256" key="1">
    <source>
        <dbReference type="ARBA" id="ARBA00001974"/>
    </source>
</evidence>
<dbReference type="AlphaFoldDB" id="A0A2S0WPL2"/>
<evidence type="ECO:0000256" key="3">
    <source>
        <dbReference type="ARBA" id="ARBA00022630"/>
    </source>
</evidence>
<proteinExistence type="inferred from homology"/>
<dbReference type="EMBL" id="CP026952">
    <property type="protein sequence ID" value="AWB93241.1"/>
    <property type="molecule type" value="Genomic_DNA"/>
</dbReference>
<protein>
    <recommendedName>
        <fullName evidence="11">Acyl-CoA dehydrogenase</fullName>
    </recommendedName>
</protein>
<dbReference type="GO" id="GO:0003995">
    <property type="term" value="F:acyl-CoA dehydrogenase activity"/>
    <property type="evidence" value="ECO:0007669"/>
    <property type="project" value="TreeGrafter"/>
</dbReference>
<dbReference type="InterPro" id="IPR036250">
    <property type="entry name" value="AcylCo_DH-like_C"/>
</dbReference>
<dbReference type="PANTHER" id="PTHR43884:SF20">
    <property type="entry name" value="ACYL-COA DEHYDROGENASE FADE28"/>
    <property type="match status" value="1"/>
</dbReference>
<dbReference type="SUPFAM" id="SSF47203">
    <property type="entry name" value="Acyl-CoA dehydrogenase C-terminal domain-like"/>
    <property type="match status" value="1"/>
</dbReference>
<keyword evidence="3" id="KW-0285">Flavoprotein</keyword>
<dbReference type="GO" id="GO:0050660">
    <property type="term" value="F:flavin adenine dinucleotide binding"/>
    <property type="evidence" value="ECO:0007669"/>
    <property type="project" value="InterPro"/>
</dbReference>
<comment type="similarity">
    <text evidence="2">Belongs to the acyl-CoA dehydrogenase family.</text>
</comment>
<dbReference type="InterPro" id="IPR037069">
    <property type="entry name" value="AcylCoA_DH/ox_N_sf"/>
</dbReference>
<dbReference type="Gene3D" id="1.20.140.10">
    <property type="entry name" value="Butyryl-CoA Dehydrogenase, subunit A, domain 3"/>
    <property type="match status" value="1"/>
</dbReference>
<evidence type="ECO:0008006" key="11">
    <source>
        <dbReference type="Google" id="ProtNLM"/>
    </source>
</evidence>
<organism evidence="9 10">
    <name type="scientific">Aeromicrobium chenweiae</name>
    <dbReference type="NCBI Taxonomy" id="2079793"/>
    <lineage>
        <taxon>Bacteria</taxon>
        <taxon>Bacillati</taxon>
        <taxon>Actinomycetota</taxon>
        <taxon>Actinomycetes</taxon>
        <taxon>Propionibacteriales</taxon>
        <taxon>Nocardioidaceae</taxon>
        <taxon>Aeromicrobium</taxon>
    </lineage>
</organism>
<dbReference type="Proteomes" id="UP000244384">
    <property type="component" value="Chromosome"/>
</dbReference>
<dbReference type="SUPFAM" id="SSF56645">
    <property type="entry name" value="Acyl-CoA dehydrogenase NM domain-like"/>
    <property type="match status" value="1"/>
</dbReference>
<dbReference type="PANTHER" id="PTHR43884">
    <property type="entry name" value="ACYL-COA DEHYDROGENASE"/>
    <property type="match status" value="1"/>
</dbReference>
<evidence type="ECO:0000256" key="4">
    <source>
        <dbReference type="ARBA" id="ARBA00022827"/>
    </source>
</evidence>
<comment type="cofactor">
    <cofactor evidence="1">
        <name>FAD</name>
        <dbReference type="ChEBI" id="CHEBI:57692"/>
    </cofactor>
</comment>
<dbReference type="Pfam" id="PF02771">
    <property type="entry name" value="Acyl-CoA_dh_N"/>
    <property type="match status" value="1"/>
</dbReference>
<evidence type="ECO:0000256" key="6">
    <source>
        <dbReference type="SAM" id="MobiDB-lite"/>
    </source>
</evidence>
<dbReference type="KEGG" id="aez:C3E78_14080"/>
<gene>
    <name evidence="9" type="ORF">C3E78_14080</name>
</gene>
<accession>A0A2S0WPL2</accession>
<keyword evidence="5" id="KW-0560">Oxidoreductase</keyword>
<feature type="compositionally biased region" description="Low complexity" evidence="6">
    <location>
        <begin position="7"/>
        <end position="21"/>
    </location>
</feature>
<evidence type="ECO:0000313" key="9">
    <source>
        <dbReference type="EMBL" id="AWB93241.1"/>
    </source>
</evidence>
<evidence type="ECO:0000256" key="2">
    <source>
        <dbReference type="ARBA" id="ARBA00009347"/>
    </source>
</evidence>
<feature type="domain" description="Acyl-CoA dehydrogenase/oxidase C-terminal" evidence="7">
    <location>
        <begin position="225"/>
        <end position="358"/>
    </location>
</feature>
<feature type="region of interest" description="Disordered" evidence="6">
    <location>
        <begin position="1"/>
        <end position="21"/>
    </location>
</feature>
<keyword evidence="4" id="KW-0274">FAD</keyword>
<evidence type="ECO:0000256" key="5">
    <source>
        <dbReference type="ARBA" id="ARBA00023002"/>
    </source>
</evidence>
<dbReference type="InterPro" id="IPR009075">
    <property type="entry name" value="AcylCo_DH/oxidase_C"/>
</dbReference>
<evidence type="ECO:0000313" key="10">
    <source>
        <dbReference type="Proteomes" id="UP000244384"/>
    </source>
</evidence>
<dbReference type="Gene3D" id="1.10.540.10">
    <property type="entry name" value="Acyl-CoA dehydrogenase/oxidase, N-terminal domain"/>
    <property type="match status" value="1"/>
</dbReference>
<evidence type="ECO:0000259" key="7">
    <source>
        <dbReference type="Pfam" id="PF00441"/>
    </source>
</evidence>
<reference evidence="10" key="1">
    <citation type="submission" date="2018-01" db="EMBL/GenBank/DDBJ databases">
        <authorList>
            <person name="Li J."/>
        </authorList>
    </citation>
    <scope>NUCLEOTIDE SEQUENCE [LARGE SCALE GENOMIC DNA]</scope>
    <source>
        <strain evidence="10">592</strain>
    </source>
</reference>
<dbReference type="Pfam" id="PF00441">
    <property type="entry name" value="Acyl-CoA_dh_1"/>
    <property type="match status" value="1"/>
</dbReference>
<dbReference type="InterPro" id="IPR009100">
    <property type="entry name" value="AcylCoA_DH/oxidase_NM_dom_sf"/>
</dbReference>
<dbReference type="InterPro" id="IPR013786">
    <property type="entry name" value="AcylCoA_DH/ox_N"/>
</dbReference>
<keyword evidence="10" id="KW-1185">Reference proteome</keyword>
<sequence length="367" mass="39065">MPPRSTPAPARSSETSSPSAYSACRRGRTVLFDFTDDQRGFDDAVSSLLARRMPASRLREVWEAGQDYDSEVWQPLADLGLLGITIPADRGGSDGSYIDLALPLESCGRHALPDPVVETAAILPLVLLRHGDEPARDRWLGPIAAGEVVAGTCLGESDLVAHGARADVVLVARGDELHLVTRGSYEATPVNGTDPSRRLARCRFVLDDLSLLTRDPGAVQLARTVGAVATASVLVGLSQHLLTTTRDYVLQREQFGQPIGAFQALKHRLADVAVATEAARSLAWSASYVLGTGEDASLEASLAKSSANQAAYLAGAAALQLHGGIGFTWEHDLHLWLQRGRVLETAFGSTDHHRQVVGIHAMASSAS</sequence>
<feature type="domain" description="Acyl-CoA dehydrogenase/oxidase N-terminal" evidence="8">
    <location>
        <begin position="35"/>
        <end position="147"/>
    </location>
</feature>
<evidence type="ECO:0000259" key="8">
    <source>
        <dbReference type="Pfam" id="PF02771"/>
    </source>
</evidence>
<name>A0A2S0WPL2_9ACTN</name>